<keyword evidence="8" id="KW-0443">Lipid metabolism</keyword>
<protein>
    <submittedName>
        <fullName evidence="10">Unannotated protein</fullName>
    </submittedName>
</protein>
<dbReference type="SUPFAM" id="SSF47240">
    <property type="entry name" value="Ferritin-like"/>
    <property type="match status" value="1"/>
</dbReference>
<keyword evidence="6" id="KW-0560">Oxidoreductase</keyword>
<dbReference type="Gene3D" id="1.10.620.20">
    <property type="entry name" value="Ribonucleotide Reductase, subunit A"/>
    <property type="match status" value="1"/>
</dbReference>
<dbReference type="GO" id="GO:0006633">
    <property type="term" value="P:fatty acid biosynthetic process"/>
    <property type="evidence" value="ECO:0007669"/>
    <property type="project" value="UniProtKB-KW"/>
</dbReference>
<comment type="cofactor">
    <cofactor evidence="1">
        <name>Fe(2+)</name>
        <dbReference type="ChEBI" id="CHEBI:29033"/>
    </cofactor>
</comment>
<evidence type="ECO:0000256" key="9">
    <source>
        <dbReference type="ARBA" id="ARBA00023160"/>
    </source>
</evidence>
<dbReference type="AlphaFoldDB" id="A0A6J6X8C8"/>
<keyword evidence="7" id="KW-0408">Iron</keyword>
<evidence type="ECO:0000256" key="8">
    <source>
        <dbReference type="ARBA" id="ARBA00023098"/>
    </source>
</evidence>
<evidence type="ECO:0000256" key="4">
    <source>
        <dbReference type="ARBA" id="ARBA00022723"/>
    </source>
</evidence>
<keyword evidence="5" id="KW-0276">Fatty acid metabolism</keyword>
<reference evidence="10" key="1">
    <citation type="submission" date="2020-05" db="EMBL/GenBank/DDBJ databases">
        <authorList>
            <person name="Chiriac C."/>
            <person name="Salcher M."/>
            <person name="Ghai R."/>
            <person name="Kavagutti S V."/>
        </authorList>
    </citation>
    <scope>NUCLEOTIDE SEQUENCE</scope>
</reference>
<evidence type="ECO:0000313" key="10">
    <source>
        <dbReference type="EMBL" id="CAB4791674.1"/>
    </source>
</evidence>
<evidence type="ECO:0000256" key="5">
    <source>
        <dbReference type="ARBA" id="ARBA00022832"/>
    </source>
</evidence>
<gene>
    <name evidence="10" type="ORF">UFOPK2978_00629</name>
</gene>
<dbReference type="InterPro" id="IPR005067">
    <property type="entry name" value="Fatty_acid_desaturase-2"/>
</dbReference>
<dbReference type="InterPro" id="IPR009078">
    <property type="entry name" value="Ferritin-like_SF"/>
</dbReference>
<dbReference type="GO" id="GO:0046872">
    <property type="term" value="F:metal ion binding"/>
    <property type="evidence" value="ECO:0007669"/>
    <property type="project" value="UniProtKB-KW"/>
</dbReference>
<sequence>MPGFGRKAVQIALAGIYDLQQHLDDVVAPVLRAWNVFERSDLSGDGLKAREELAAFMDTTYKAAATFNDKREVHFERQIARGIQPIRITD</sequence>
<dbReference type="Pfam" id="PF03405">
    <property type="entry name" value="FA_desaturase_2"/>
    <property type="match status" value="1"/>
</dbReference>
<evidence type="ECO:0000256" key="3">
    <source>
        <dbReference type="ARBA" id="ARBA00022516"/>
    </source>
</evidence>
<dbReference type="GO" id="GO:0045300">
    <property type="term" value="F:stearoyl-[ACP] desaturase activity"/>
    <property type="evidence" value="ECO:0007669"/>
    <property type="project" value="InterPro"/>
</dbReference>
<organism evidence="10">
    <name type="scientific">freshwater metagenome</name>
    <dbReference type="NCBI Taxonomy" id="449393"/>
    <lineage>
        <taxon>unclassified sequences</taxon>
        <taxon>metagenomes</taxon>
        <taxon>ecological metagenomes</taxon>
    </lineage>
</organism>
<evidence type="ECO:0000256" key="7">
    <source>
        <dbReference type="ARBA" id="ARBA00023004"/>
    </source>
</evidence>
<evidence type="ECO:0000256" key="1">
    <source>
        <dbReference type="ARBA" id="ARBA00001954"/>
    </source>
</evidence>
<keyword evidence="9" id="KW-0275">Fatty acid biosynthesis</keyword>
<dbReference type="EMBL" id="CAFAAF010000090">
    <property type="protein sequence ID" value="CAB4791674.1"/>
    <property type="molecule type" value="Genomic_DNA"/>
</dbReference>
<keyword evidence="4" id="KW-0479">Metal-binding</keyword>
<name>A0A6J6X8C8_9ZZZZ</name>
<comment type="similarity">
    <text evidence="2">Belongs to the fatty acid desaturase type 2 family.</text>
</comment>
<accession>A0A6J6X8C8</accession>
<proteinExistence type="inferred from homology"/>
<keyword evidence="3" id="KW-0444">Lipid biosynthesis</keyword>
<dbReference type="InterPro" id="IPR012348">
    <property type="entry name" value="RNR-like"/>
</dbReference>
<evidence type="ECO:0000256" key="6">
    <source>
        <dbReference type="ARBA" id="ARBA00023002"/>
    </source>
</evidence>
<evidence type="ECO:0000256" key="2">
    <source>
        <dbReference type="ARBA" id="ARBA00008749"/>
    </source>
</evidence>